<evidence type="ECO:0000313" key="2">
    <source>
        <dbReference type="EMBL" id="TGN13780.1"/>
    </source>
</evidence>
<dbReference type="Proteomes" id="UP000298264">
    <property type="component" value="Unassembled WGS sequence"/>
</dbReference>
<comment type="caution">
    <text evidence="2">The sequence shown here is derived from an EMBL/GenBank/DDBJ whole genome shotgun (WGS) entry which is preliminary data.</text>
</comment>
<evidence type="ECO:0000256" key="1">
    <source>
        <dbReference type="SAM" id="MobiDB-lite"/>
    </source>
</evidence>
<accession>A0A4R9LRX3</accession>
<reference evidence="2" key="1">
    <citation type="journal article" date="2019" name="PLoS Negl. Trop. Dis.">
        <title>Revisiting the worldwide diversity of Leptospira species in the environment.</title>
        <authorList>
            <person name="Vincent A.T."/>
            <person name="Schiettekatte O."/>
            <person name="Bourhy P."/>
            <person name="Veyrier F.J."/>
            <person name="Picardeau M."/>
        </authorList>
    </citation>
    <scope>NUCLEOTIDE SEQUENCE [LARGE SCALE GENOMIC DNA]</scope>
    <source>
        <strain evidence="2">201400974</strain>
    </source>
</reference>
<feature type="compositionally biased region" description="Polar residues" evidence="1">
    <location>
        <begin position="43"/>
        <end position="60"/>
    </location>
</feature>
<name>A0A4R9LRX3_9LEPT</name>
<dbReference type="OrthoDB" id="337631at2"/>
<sequence length="95" mass="10640">MILNETFASNTHHFEIARRAQVENPNTYQNQVVELQKAAITTQNRAQTVPETKANTSSNALRPKQEKEEVVSYTKSGIVRANPSQNKGSFFDSMA</sequence>
<keyword evidence="3" id="KW-1185">Reference proteome</keyword>
<feature type="region of interest" description="Disordered" evidence="1">
    <location>
        <begin position="43"/>
        <end position="68"/>
    </location>
</feature>
<protein>
    <submittedName>
        <fullName evidence="2">Uncharacterized protein</fullName>
    </submittedName>
</protein>
<gene>
    <name evidence="2" type="ORF">EHS11_03390</name>
</gene>
<organism evidence="2 3">
    <name type="scientific">Leptospira ilyithenensis</name>
    <dbReference type="NCBI Taxonomy" id="2484901"/>
    <lineage>
        <taxon>Bacteria</taxon>
        <taxon>Pseudomonadati</taxon>
        <taxon>Spirochaetota</taxon>
        <taxon>Spirochaetia</taxon>
        <taxon>Leptospirales</taxon>
        <taxon>Leptospiraceae</taxon>
        <taxon>Leptospira</taxon>
    </lineage>
</organism>
<dbReference type="AlphaFoldDB" id="A0A4R9LRX3"/>
<dbReference type="EMBL" id="RQHV01000023">
    <property type="protein sequence ID" value="TGN13780.1"/>
    <property type="molecule type" value="Genomic_DNA"/>
</dbReference>
<dbReference type="RefSeq" id="WP_135763007.1">
    <property type="nucleotide sequence ID" value="NZ_RQHV01000023.1"/>
</dbReference>
<proteinExistence type="predicted"/>
<evidence type="ECO:0000313" key="3">
    <source>
        <dbReference type="Proteomes" id="UP000298264"/>
    </source>
</evidence>